<dbReference type="InterPro" id="IPR003837">
    <property type="entry name" value="GatC"/>
</dbReference>
<comment type="similarity">
    <text evidence="2">Belongs to the prokaryotic molybdopterin-containing oxidoreductase family.</text>
</comment>
<keyword evidence="7" id="KW-0436">Ligase</keyword>
<dbReference type="NCBIfam" id="TIGR00135">
    <property type="entry name" value="gatC"/>
    <property type="match status" value="1"/>
</dbReference>
<dbReference type="GO" id="GO:0030151">
    <property type="term" value="F:molybdenum ion binding"/>
    <property type="evidence" value="ECO:0007669"/>
    <property type="project" value="TreeGrafter"/>
</dbReference>
<evidence type="ECO:0000256" key="8">
    <source>
        <dbReference type="SAM" id="MobiDB-lite"/>
    </source>
</evidence>
<dbReference type="CDD" id="cd02793">
    <property type="entry name" value="MopB_CT_DMSOR-BSOR-TMAOR"/>
    <property type="match status" value="1"/>
</dbReference>
<feature type="region of interest" description="Disordered" evidence="8">
    <location>
        <begin position="769"/>
        <end position="842"/>
    </location>
</feature>
<dbReference type="Gene3D" id="3.90.55.10">
    <property type="entry name" value="Dimethylsulfoxide Reductase, domain 3"/>
    <property type="match status" value="1"/>
</dbReference>
<dbReference type="PANTHER" id="PTHR43742">
    <property type="entry name" value="TRIMETHYLAMINE-N-OXIDE REDUCTASE"/>
    <property type="match status" value="1"/>
</dbReference>
<dbReference type="PANTHER" id="PTHR43742:SF10">
    <property type="entry name" value="TRIMETHYLAMINE-N-OXIDE REDUCTASE 2"/>
    <property type="match status" value="1"/>
</dbReference>
<evidence type="ECO:0000256" key="7">
    <source>
        <dbReference type="HAMAP-Rule" id="MF_00122"/>
    </source>
</evidence>
<dbReference type="Gene3D" id="1.10.20.60">
    <property type="entry name" value="Glu-tRNAGln amidotransferase C subunit, N-terminal domain"/>
    <property type="match status" value="1"/>
</dbReference>
<dbReference type="PROSITE" id="PS00490">
    <property type="entry name" value="MOLYBDOPTERIN_PROK_2"/>
    <property type="match status" value="1"/>
</dbReference>
<accession>A0A269ZE14</accession>
<evidence type="ECO:0000256" key="2">
    <source>
        <dbReference type="ARBA" id="ARBA00010312"/>
    </source>
</evidence>
<organism evidence="12 13">
    <name type="scientific">Brevibacterium casei</name>
    <dbReference type="NCBI Taxonomy" id="33889"/>
    <lineage>
        <taxon>Bacteria</taxon>
        <taxon>Bacillati</taxon>
        <taxon>Actinomycetota</taxon>
        <taxon>Actinomycetes</taxon>
        <taxon>Micrococcales</taxon>
        <taxon>Brevibacteriaceae</taxon>
        <taxon>Brevibacterium</taxon>
    </lineage>
</organism>
<feature type="region of interest" description="Disordered" evidence="8">
    <location>
        <begin position="68"/>
        <end position="89"/>
    </location>
</feature>
<dbReference type="PROSITE" id="PS00932">
    <property type="entry name" value="MOLYBDOPTERIN_PROK_3"/>
    <property type="match status" value="1"/>
</dbReference>
<dbReference type="GO" id="GO:0030288">
    <property type="term" value="C:outer membrane-bounded periplasmic space"/>
    <property type="evidence" value="ECO:0007669"/>
    <property type="project" value="TreeGrafter"/>
</dbReference>
<evidence type="ECO:0000259" key="10">
    <source>
        <dbReference type="Pfam" id="PF01568"/>
    </source>
</evidence>
<feature type="domain" description="Molybdopterin dinucleotide-binding" evidence="10">
    <location>
        <begin position="640"/>
        <end position="757"/>
    </location>
</feature>
<dbReference type="InterPro" id="IPR006655">
    <property type="entry name" value="Mopterin_OxRdtase_prok_CS"/>
</dbReference>
<keyword evidence="7" id="KW-0067">ATP-binding</keyword>
<keyword evidence="6" id="KW-0560">Oxidoreductase</keyword>
<dbReference type="GO" id="GO:0016491">
    <property type="term" value="F:oxidoreductase activity"/>
    <property type="evidence" value="ECO:0007669"/>
    <property type="project" value="UniProtKB-KW"/>
</dbReference>
<evidence type="ECO:0000256" key="1">
    <source>
        <dbReference type="ARBA" id="ARBA00001942"/>
    </source>
</evidence>
<keyword evidence="12" id="KW-0808">Transferase</keyword>
<dbReference type="InterPro" id="IPR041460">
    <property type="entry name" value="Molybdopterin_N"/>
</dbReference>
<keyword evidence="4" id="KW-0479">Metal-binding</keyword>
<keyword evidence="7" id="KW-0648">Protein biosynthesis</keyword>
<feature type="domain" description="Molybdopterin oxidoreductase" evidence="9">
    <location>
        <begin position="90"/>
        <end position="525"/>
    </location>
</feature>
<gene>
    <name evidence="7" type="primary">gatC</name>
    <name evidence="12" type="ORF">B8X04_08355</name>
</gene>
<dbReference type="RefSeq" id="WP_095375972.1">
    <property type="nucleotide sequence ID" value="NZ_NCWY01000006.1"/>
</dbReference>
<evidence type="ECO:0000256" key="5">
    <source>
        <dbReference type="ARBA" id="ARBA00022764"/>
    </source>
</evidence>
<evidence type="ECO:0000259" key="11">
    <source>
        <dbReference type="Pfam" id="PF18364"/>
    </source>
</evidence>
<dbReference type="SUPFAM" id="SSF50692">
    <property type="entry name" value="ADC-like"/>
    <property type="match status" value="1"/>
</dbReference>
<dbReference type="GO" id="GO:0005524">
    <property type="term" value="F:ATP binding"/>
    <property type="evidence" value="ECO:0007669"/>
    <property type="project" value="UniProtKB-KW"/>
</dbReference>
<protein>
    <recommendedName>
        <fullName evidence="7">Aspartyl/glutamyl-tRNA(Asn/Gln) amidotransferase subunit C</fullName>
        <shortName evidence="7">Asp/Glu-ADT subunit C</shortName>
        <ecNumber evidence="7">6.3.5.-</ecNumber>
    </recommendedName>
</protein>
<comment type="similarity">
    <text evidence="7">Belongs to the GatC family.</text>
</comment>
<dbReference type="Gene3D" id="3.40.50.740">
    <property type="match status" value="1"/>
</dbReference>
<evidence type="ECO:0000256" key="4">
    <source>
        <dbReference type="ARBA" id="ARBA00022723"/>
    </source>
</evidence>
<dbReference type="EMBL" id="NCWY01000006">
    <property type="protein sequence ID" value="PAK95750.1"/>
    <property type="molecule type" value="Genomic_DNA"/>
</dbReference>
<dbReference type="Gene3D" id="3.40.228.10">
    <property type="entry name" value="Dimethylsulfoxide Reductase, domain 2"/>
    <property type="match status" value="1"/>
</dbReference>
<dbReference type="EC" id="6.3.5.-" evidence="7"/>
<dbReference type="Proteomes" id="UP000216867">
    <property type="component" value="Unassembled WGS sequence"/>
</dbReference>
<dbReference type="GO" id="GO:0016740">
    <property type="term" value="F:transferase activity"/>
    <property type="evidence" value="ECO:0007669"/>
    <property type="project" value="UniProtKB-KW"/>
</dbReference>
<evidence type="ECO:0000313" key="13">
    <source>
        <dbReference type="Proteomes" id="UP000216867"/>
    </source>
</evidence>
<keyword evidence="5" id="KW-0574">Periplasm</keyword>
<dbReference type="Pfam" id="PF00384">
    <property type="entry name" value="Molybdopterin"/>
    <property type="match status" value="1"/>
</dbReference>
<evidence type="ECO:0000259" key="9">
    <source>
        <dbReference type="Pfam" id="PF00384"/>
    </source>
</evidence>
<dbReference type="GO" id="GO:0006450">
    <property type="term" value="P:regulation of translational fidelity"/>
    <property type="evidence" value="ECO:0007669"/>
    <property type="project" value="InterPro"/>
</dbReference>
<dbReference type="InterPro" id="IPR006656">
    <property type="entry name" value="Mopterin_OxRdtase"/>
</dbReference>
<dbReference type="GO" id="GO:0050567">
    <property type="term" value="F:glutaminyl-tRNA synthase (glutamine-hydrolyzing) activity"/>
    <property type="evidence" value="ECO:0007669"/>
    <property type="project" value="UniProtKB-UniRule"/>
</dbReference>
<proteinExistence type="inferred from homology"/>
<dbReference type="Pfam" id="PF02686">
    <property type="entry name" value="GatC"/>
    <property type="match status" value="1"/>
</dbReference>
<dbReference type="GO" id="GO:0009055">
    <property type="term" value="F:electron transfer activity"/>
    <property type="evidence" value="ECO:0007669"/>
    <property type="project" value="TreeGrafter"/>
</dbReference>
<dbReference type="Pfam" id="PF01568">
    <property type="entry name" value="Molydop_binding"/>
    <property type="match status" value="1"/>
</dbReference>
<dbReference type="InterPro" id="IPR009010">
    <property type="entry name" value="Asp_de-COase-like_dom_sf"/>
</dbReference>
<comment type="catalytic activity">
    <reaction evidence="7">
        <text>L-glutamyl-tRNA(Gln) + L-glutamine + ATP + H2O = L-glutaminyl-tRNA(Gln) + L-glutamate + ADP + phosphate + H(+)</text>
        <dbReference type="Rhea" id="RHEA:17521"/>
        <dbReference type="Rhea" id="RHEA-COMP:9681"/>
        <dbReference type="Rhea" id="RHEA-COMP:9684"/>
        <dbReference type="ChEBI" id="CHEBI:15377"/>
        <dbReference type="ChEBI" id="CHEBI:15378"/>
        <dbReference type="ChEBI" id="CHEBI:29985"/>
        <dbReference type="ChEBI" id="CHEBI:30616"/>
        <dbReference type="ChEBI" id="CHEBI:43474"/>
        <dbReference type="ChEBI" id="CHEBI:58359"/>
        <dbReference type="ChEBI" id="CHEBI:78520"/>
        <dbReference type="ChEBI" id="CHEBI:78521"/>
        <dbReference type="ChEBI" id="CHEBI:456216"/>
    </reaction>
</comment>
<comment type="subunit">
    <text evidence="7">Heterotrimer of A, B and C subunits.</text>
</comment>
<reference evidence="12 13" key="1">
    <citation type="submission" date="2017-04" db="EMBL/GenBank/DDBJ databases">
        <title>Kefir bacterial isolates.</title>
        <authorList>
            <person name="Kim Y."/>
            <person name="Blasche S."/>
            <person name="Patil K.R."/>
        </authorList>
    </citation>
    <scope>NUCLEOTIDE SEQUENCE [LARGE SCALE GENOMIC DNA]</scope>
    <source>
        <strain evidence="12 13">OG2</strain>
    </source>
</reference>
<evidence type="ECO:0000256" key="3">
    <source>
        <dbReference type="ARBA" id="ARBA00022505"/>
    </source>
</evidence>
<dbReference type="InterPro" id="IPR050612">
    <property type="entry name" value="Prok_Mopterin_Oxidored"/>
</dbReference>
<comment type="catalytic activity">
    <reaction evidence="7">
        <text>L-aspartyl-tRNA(Asn) + L-glutamine + ATP + H2O = L-asparaginyl-tRNA(Asn) + L-glutamate + ADP + phosphate + 2 H(+)</text>
        <dbReference type="Rhea" id="RHEA:14513"/>
        <dbReference type="Rhea" id="RHEA-COMP:9674"/>
        <dbReference type="Rhea" id="RHEA-COMP:9677"/>
        <dbReference type="ChEBI" id="CHEBI:15377"/>
        <dbReference type="ChEBI" id="CHEBI:15378"/>
        <dbReference type="ChEBI" id="CHEBI:29985"/>
        <dbReference type="ChEBI" id="CHEBI:30616"/>
        <dbReference type="ChEBI" id="CHEBI:43474"/>
        <dbReference type="ChEBI" id="CHEBI:58359"/>
        <dbReference type="ChEBI" id="CHEBI:78515"/>
        <dbReference type="ChEBI" id="CHEBI:78516"/>
        <dbReference type="ChEBI" id="CHEBI:456216"/>
    </reaction>
</comment>
<dbReference type="GO" id="GO:0009061">
    <property type="term" value="P:anaerobic respiration"/>
    <property type="evidence" value="ECO:0007669"/>
    <property type="project" value="TreeGrafter"/>
</dbReference>
<feature type="compositionally biased region" description="Basic and acidic residues" evidence="8">
    <location>
        <begin position="68"/>
        <end position="83"/>
    </location>
</feature>
<comment type="caution">
    <text evidence="12">The sequence shown here is derived from an EMBL/GenBank/DDBJ whole genome shotgun (WGS) entry which is preliminary data.</text>
</comment>
<keyword evidence="3" id="KW-0500">Molybdenum</keyword>
<evidence type="ECO:0000313" key="12">
    <source>
        <dbReference type="EMBL" id="PAK95750.1"/>
    </source>
</evidence>
<dbReference type="GO" id="GO:0043546">
    <property type="term" value="F:molybdopterin cofactor binding"/>
    <property type="evidence" value="ECO:0007669"/>
    <property type="project" value="InterPro"/>
</dbReference>
<dbReference type="Gene3D" id="2.40.40.20">
    <property type="match status" value="1"/>
</dbReference>
<dbReference type="SUPFAM" id="SSF141000">
    <property type="entry name" value="Glu-tRNAGln amidotransferase C subunit"/>
    <property type="match status" value="1"/>
</dbReference>
<dbReference type="InterPro" id="IPR041954">
    <property type="entry name" value="CT_DMSOR/BSOR/TMAOR"/>
</dbReference>
<evidence type="ECO:0000256" key="6">
    <source>
        <dbReference type="ARBA" id="ARBA00023002"/>
    </source>
</evidence>
<dbReference type="HAMAP" id="MF_00122">
    <property type="entry name" value="GatC"/>
    <property type="match status" value="1"/>
</dbReference>
<keyword evidence="7" id="KW-0547">Nucleotide-binding</keyword>
<feature type="domain" description="Molybdopterin oxidoreductase N-terminal" evidence="11">
    <location>
        <begin position="6"/>
        <end position="45"/>
    </location>
</feature>
<comment type="function">
    <text evidence="7">Allows the formation of correctly charged Asn-tRNA(Asn) or Gln-tRNA(Gln) through the transamidation of misacylated Asp-tRNA(Asn) or Glu-tRNA(Gln) in organisms which lack either or both of asparaginyl-tRNA or glutaminyl-tRNA synthetases. The reaction takes place in the presence of glutamine and ATP through an activated phospho-Asp-tRNA(Asn) or phospho-Glu-tRNA(Gln).</text>
</comment>
<comment type="cofactor">
    <cofactor evidence="1">
        <name>Mo-bis(molybdopterin guanine dinucleotide)</name>
        <dbReference type="ChEBI" id="CHEBI:60539"/>
    </cofactor>
</comment>
<name>A0A269ZE14_9MICO</name>
<dbReference type="SUPFAM" id="SSF53706">
    <property type="entry name" value="Formate dehydrogenase/DMSO reductase, domains 1-3"/>
    <property type="match status" value="1"/>
</dbReference>
<feature type="compositionally biased region" description="Low complexity" evidence="8">
    <location>
        <begin position="797"/>
        <end position="816"/>
    </location>
</feature>
<feature type="compositionally biased region" description="Basic and acidic residues" evidence="8">
    <location>
        <begin position="819"/>
        <end position="838"/>
    </location>
</feature>
<dbReference type="GO" id="GO:0050566">
    <property type="term" value="F:asparaginyl-tRNA synthase (glutamine-hydrolyzing) activity"/>
    <property type="evidence" value="ECO:0007669"/>
    <property type="project" value="RHEA"/>
</dbReference>
<dbReference type="AlphaFoldDB" id="A0A269ZE14"/>
<feature type="compositionally biased region" description="Low complexity" evidence="8">
    <location>
        <begin position="770"/>
        <end position="779"/>
    </location>
</feature>
<dbReference type="InterPro" id="IPR036113">
    <property type="entry name" value="Asp/Glu-ADT_sf_sub_c"/>
</dbReference>
<dbReference type="InterPro" id="IPR006657">
    <property type="entry name" value="MoPterin_dinucl-bd_dom"/>
</dbReference>
<sequence length="939" mass="100955">MSSVAHSSHWGAFTAVVADDTLVDLVPEPRDPHPSPMIADLGESVDSGLRVRRPAARRSWLEAVRAERRSAGPSDRLGEEDLRTHRHGERRGADPFVEIDWDEALDLAASELDRVRTEYGNAAIFGGSYGWSSAGRFHHARTQLHRFLNSFGGHTSQVGNYSFGAAAMILPHVLGPAQFANGRLSSWDVVSEHTQLWVMFGGLALKNTQLESGGISDHTIPGRLRATRDNGCAFVSVSPIRDDAPDFIDPQWLPIRPNTDTALMLGLGHTLLTEDLHDEGFLTTRCVGWERFRDYLDGSEDGTAKDADWAAEITRIPAETIRELARSMAGNRTMISVAWSLQRADHGEQPFWAAPALAAMLGQIGLPGGGFGFGYGATGTMGNWQYPFPAPRLPVGVNAVSAPIPAARIADMLLAPGEKYEFNGEVRRYPDTRLVYWAGGNPFHHHQDLNRLRRGWARPETVIVHEPFWTATARHADLVLPATTTLERNDLGAASGDRRIIAMHRAITPRHEARADWDIFRALAGRLGVAEDFTAGRDEMEWIAHLYTSTRSAAAEHGIDLPEFADFWEEGGVDIPQGSTVLLEAFRADPVAHPLETPSGLIELFSATIDGFGYDDCPGHPAWLEPTEWLGAADAPAGSLHLVSNQPAHRLHSQLDMAAGSRAAKIGGREPCRLNPADAAARGIADGDIVRVVNDRGACLAGVRLSEDISPGVIQLSAGAWYQAADPGIEDSLEVHGNPNVLTRDHGTSRLAQGPAALSTLVRVEPYRGPELPEVTVTTTPPPFASGGSGTDRAPGPSRAATRGRTASARGRSPSACAVDDRGQTRLVGSDHDDERQGMTESSAITPEQVAHLASLARIAMSEDELAALSGDLTTILSNVARVNEAAGEDVPATSHPIALTNVMRSDEVGPTLSSEQALAAAPASADDKFLVPQILGEE</sequence>
<dbReference type="Pfam" id="PF18364">
    <property type="entry name" value="Molybdopterin_N"/>
    <property type="match status" value="1"/>
</dbReference>
<dbReference type="GO" id="GO:0006412">
    <property type="term" value="P:translation"/>
    <property type="evidence" value="ECO:0007669"/>
    <property type="project" value="UniProtKB-UniRule"/>
</dbReference>